<feature type="domain" description="PAZ" evidence="2">
    <location>
        <begin position="290"/>
        <end position="406"/>
    </location>
</feature>
<dbReference type="Gene3D" id="3.30.420.10">
    <property type="entry name" value="Ribonuclease H-like superfamily/Ribonuclease H"/>
    <property type="match status" value="1"/>
</dbReference>
<dbReference type="SMART" id="SM00950">
    <property type="entry name" value="Piwi"/>
    <property type="match status" value="1"/>
</dbReference>
<dbReference type="PANTHER" id="PTHR22891">
    <property type="entry name" value="EUKARYOTIC TRANSLATION INITIATION FACTOR 2C"/>
    <property type="match status" value="1"/>
</dbReference>
<dbReference type="OrthoDB" id="10252740at2759"/>
<dbReference type="InterPro" id="IPR036085">
    <property type="entry name" value="PAZ_dom_sf"/>
</dbReference>
<dbReference type="InterPro" id="IPR012337">
    <property type="entry name" value="RNaseH-like_sf"/>
</dbReference>
<proteinExistence type="predicted"/>
<comment type="caution">
    <text evidence="4">The sequence shown here is derived from an EMBL/GenBank/DDBJ whole genome shotgun (WGS) entry which is preliminary data.</text>
</comment>
<name>A0A2A2LVE0_9BILA</name>
<feature type="domain" description="Piwi" evidence="3">
    <location>
        <begin position="627"/>
        <end position="943"/>
    </location>
</feature>
<dbReference type="EMBL" id="LIAE01006398">
    <property type="protein sequence ID" value="PAV90138.1"/>
    <property type="molecule type" value="Genomic_DNA"/>
</dbReference>
<dbReference type="InterPro" id="IPR036397">
    <property type="entry name" value="RNaseH_sf"/>
</dbReference>
<evidence type="ECO:0000313" key="4">
    <source>
        <dbReference type="EMBL" id="PAV90138.1"/>
    </source>
</evidence>
<dbReference type="Proteomes" id="UP000218231">
    <property type="component" value="Unassembled WGS sequence"/>
</dbReference>
<dbReference type="PROSITE" id="PS50822">
    <property type="entry name" value="PIWI"/>
    <property type="match status" value="1"/>
</dbReference>
<dbReference type="GO" id="GO:0003723">
    <property type="term" value="F:RNA binding"/>
    <property type="evidence" value="ECO:0007669"/>
    <property type="project" value="InterPro"/>
</dbReference>
<dbReference type="InterPro" id="IPR003165">
    <property type="entry name" value="Piwi"/>
</dbReference>
<dbReference type="InterPro" id="IPR003100">
    <property type="entry name" value="PAZ_dom"/>
</dbReference>
<protein>
    <submittedName>
        <fullName evidence="4">Uncharacterized protein</fullName>
    </submittedName>
</protein>
<evidence type="ECO:0000256" key="1">
    <source>
        <dbReference type="SAM" id="MobiDB-lite"/>
    </source>
</evidence>
<sequence>MSSELSKRVGAMKLEDVPPEVSKRPTLSDKKYQTVDLLVNWFRIISKDHQDGISAENFEGRTVEVYKVEFFKVTKTKQGEKRIPLKGRDELRKLFWTMIRDYPRVFGNIFSNVFDDFYTAYTMRIWDLPEDRPTITQVLSQTERPYSRLEVDISWQKRLWLHLPDRFDTRPEQANETARFIKFLYSQRLRCAPLQNDVAWNEFIGHWEYSNNAAMLIPHAPREPKIDILPGVQAWFGVRAALKQLDNFDPVLNYGLVTNLFYQVDLDLITFYGILLRQEHPGDERFREETFRAMLQEHPDLAMNERQRRRMDETLGDIKIRTEYALVSDRRTGRFNRCDRHGTYFRLTDSPPGRIFVPIPREGNIDLFRLYQQHGIRLQFPYLPCVEFLSGRNKIAVPLELIMVHEKPQRYIKFLGYTERRNLVEGATLNPTKHVNRIMKFLERLELHQENDPFLKQFDMGIKHKMIECQGKVLEAPLLLDHEEKPVEMTEQKEISNAILSVPVQEEIGFALIPILDPESGVTSVTEDNLSVFYKQLLKICRERGINVGDENRFLWYCEGCLSMREFYQHRRDIPANIRYIEDVYQVALDQFDKHPTAKILFYVVFHERNFGKYGELKYFLDRKGHPNQVINANTLTKILAQNVLSPLYNISLKINGKCGGENQIPAGYLATVDSELEKSLSFEPLTMFIGIDVTHPTNQNDKYKRDKNEGPNRRQPPPMSIASMVGSFNASGTLYANEILAQLKAKETIELFDGQQFPRLINKFVDVNGTLPERVIIYRDGVSDSEMINTASLELTTIKREWANVLRGLNQNLDVKYMPKFTYIVVQKRHLTRFYKPGIDTKENGEKVTTYTNVPPGTLVDKGPVNPSRFDFFLTSHYGALGTSRPAHYTVVYDESDIPPDDIYAITYQLCFLYMRCRKPVSIPAPVYYAHIVCEKAKEVYKSVTRTDEFARLLAERGMDGVKDYIERELKAGENYPGMHFL</sequence>
<dbReference type="AlphaFoldDB" id="A0A2A2LVE0"/>
<evidence type="ECO:0000259" key="2">
    <source>
        <dbReference type="PROSITE" id="PS50821"/>
    </source>
</evidence>
<dbReference type="STRING" id="2018661.A0A2A2LVE0"/>
<organism evidence="4 5">
    <name type="scientific">Diploscapter pachys</name>
    <dbReference type="NCBI Taxonomy" id="2018661"/>
    <lineage>
        <taxon>Eukaryota</taxon>
        <taxon>Metazoa</taxon>
        <taxon>Ecdysozoa</taxon>
        <taxon>Nematoda</taxon>
        <taxon>Chromadorea</taxon>
        <taxon>Rhabditida</taxon>
        <taxon>Rhabditina</taxon>
        <taxon>Rhabditomorpha</taxon>
        <taxon>Rhabditoidea</taxon>
        <taxon>Rhabditidae</taxon>
        <taxon>Diploscapter</taxon>
    </lineage>
</organism>
<gene>
    <name evidence="4" type="ORF">WR25_24810</name>
</gene>
<dbReference type="PROSITE" id="PS50821">
    <property type="entry name" value="PAZ"/>
    <property type="match status" value="1"/>
</dbReference>
<keyword evidence="5" id="KW-1185">Reference proteome</keyword>
<reference evidence="4 5" key="1">
    <citation type="journal article" date="2017" name="Curr. Biol.">
        <title>Genome architecture and evolution of a unichromosomal asexual nematode.</title>
        <authorList>
            <person name="Fradin H."/>
            <person name="Zegar C."/>
            <person name="Gutwein M."/>
            <person name="Lucas J."/>
            <person name="Kovtun M."/>
            <person name="Corcoran D."/>
            <person name="Baugh L.R."/>
            <person name="Kiontke K."/>
            <person name="Gunsalus K."/>
            <person name="Fitch D.H."/>
            <person name="Piano F."/>
        </authorList>
    </citation>
    <scope>NUCLEOTIDE SEQUENCE [LARGE SCALE GENOMIC DNA]</scope>
    <source>
        <strain evidence="4">PF1309</strain>
    </source>
</reference>
<dbReference type="Gene3D" id="3.40.50.2300">
    <property type="match status" value="1"/>
</dbReference>
<accession>A0A2A2LVE0</accession>
<evidence type="ECO:0000313" key="5">
    <source>
        <dbReference type="Proteomes" id="UP000218231"/>
    </source>
</evidence>
<evidence type="ECO:0000259" key="3">
    <source>
        <dbReference type="PROSITE" id="PS50822"/>
    </source>
</evidence>
<dbReference type="Gene3D" id="2.170.260.10">
    <property type="entry name" value="paz domain"/>
    <property type="match status" value="1"/>
</dbReference>
<dbReference type="SUPFAM" id="SSF53098">
    <property type="entry name" value="Ribonuclease H-like"/>
    <property type="match status" value="1"/>
</dbReference>
<dbReference type="Pfam" id="PF02171">
    <property type="entry name" value="Piwi"/>
    <property type="match status" value="1"/>
</dbReference>
<feature type="region of interest" description="Disordered" evidence="1">
    <location>
        <begin position="699"/>
        <end position="720"/>
    </location>
</feature>
<feature type="compositionally biased region" description="Basic and acidic residues" evidence="1">
    <location>
        <begin position="702"/>
        <end position="713"/>
    </location>
</feature>
<dbReference type="SUPFAM" id="SSF101690">
    <property type="entry name" value="PAZ domain"/>
    <property type="match status" value="1"/>
</dbReference>